<evidence type="ECO:0000256" key="1">
    <source>
        <dbReference type="SAM" id="MobiDB-lite"/>
    </source>
</evidence>
<evidence type="ECO:0000313" key="2">
    <source>
        <dbReference type="EMBL" id="KAH0620638.1"/>
    </source>
</evidence>
<sequence>MSCTDLHSKTADIPIYISTVEVMLSSSRVATPPTSKPAVQETSFRRMPPAEILSDSDWYFPAHLPPTETLPRNDILPPHCLSSEVYSSRLDIILAHSNKGKDLGRDQSCVNPSGIKAACSTLHKGLQCNGYSNAGVHSSLISCKQYSGSGCSGCHSSTVHADPVQFAVPFPSATASRGLPCWISRLDVSLCAIPESDSSSQSKTTHAALPLCNSEPRQHSYNHCSAQPSDLHASVKLYISTCSIAIKPFRAASQTSNHAYSSLLLPHLNKISTGSSSHGARPQMTHQAIPSRSPTDLQITRFHITSTDKCPDPHQQTVSREIWLSPTTMTKGDSPFGKRTIQNTHLDPDMIVFQNHHSTGEKYGKTSSTGIIPGHHKISKITLILATPWTTLPIKVIKEFQKNSAPSIFVKTQGSNLEGPNLQTDCIGSGFSLSINPVCCPEFQPSRQGARSEPKPFQEPGTVGETDQATPLTNMSACTTNAASHKTGESKWCPSISVKIASFGAGRKVVKISIPF</sequence>
<proteinExistence type="predicted"/>
<protein>
    <submittedName>
        <fullName evidence="2">Uncharacterized protein</fullName>
    </submittedName>
</protein>
<gene>
    <name evidence="2" type="ORF">JD844_021301</name>
</gene>
<feature type="region of interest" description="Disordered" evidence="1">
    <location>
        <begin position="445"/>
        <end position="469"/>
    </location>
</feature>
<dbReference type="EMBL" id="JAIPUX010003289">
    <property type="protein sequence ID" value="KAH0620638.1"/>
    <property type="molecule type" value="Genomic_DNA"/>
</dbReference>
<comment type="caution">
    <text evidence="2">The sequence shown here is derived from an EMBL/GenBank/DDBJ whole genome shotgun (WGS) entry which is preliminary data.</text>
</comment>
<evidence type="ECO:0000313" key="3">
    <source>
        <dbReference type="Proteomes" id="UP000826234"/>
    </source>
</evidence>
<name>A0ABQ7STI0_PHRPL</name>
<keyword evidence="3" id="KW-1185">Reference proteome</keyword>
<organism evidence="2 3">
    <name type="scientific">Phrynosoma platyrhinos</name>
    <name type="common">Desert horned lizard</name>
    <dbReference type="NCBI Taxonomy" id="52577"/>
    <lineage>
        <taxon>Eukaryota</taxon>
        <taxon>Metazoa</taxon>
        <taxon>Chordata</taxon>
        <taxon>Craniata</taxon>
        <taxon>Vertebrata</taxon>
        <taxon>Euteleostomi</taxon>
        <taxon>Lepidosauria</taxon>
        <taxon>Squamata</taxon>
        <taxon>Bifurcata</taxon>
        <taxon>Unidentata</taxon>
        <taxon>Episquamata</taxon>
        <taxon>Toxicofera</taxon>
        <taxon>Iguania</taxon>
        <taxon>Phrynosomatidae</taxon>
        <taxon>Phrynosomatinae</taxon>
        <taxon>Phrynosoma</taxon>
    </lineage>
</organism>
<dbReference type="Proteomes" id="UP000826234">
    <property type="component" value="Unassembled WGS sequence"/>
</dbReference>
<reference evidence="2 3" key="1">
    <citation type="journal article" date="2022" name="Gigascience">
        <title>A chromosome-level genome assembly and annotation of the desert horned lizard, Phrynosoma platyrhinos, provides insight into chromosomal rearrangements among reptiles.</title>
        <authorList>
            <person name="Koochekian N."/>
            <person name="Ascanio A."/>
            <person name="Farleigh K."/>
            <person name="Card D.C."/>
            <person name="Schield D.R."/>
            <person name="Castoe T.A."/>
            <person name="Jezkova T."/>
        </authorList>
    </citation>
    <scope>NUCLEOTIDE SEQUENCE [LARGE SCALE GENOMIC DNA]</scope>
    <source>
        <strain evidence="2">NK-2021</strain>
    </source>
</reference>
<accession>A0ABQ7STI0</accession>